<sequence length="1406" mass="152501">MSLNDDRKCAPELSEYYKCLGSGNRDVSQCKEQESALRQCSSVDKENNYCLDEILALLNCTRHPNRNGCAKEFVVFRECNRPGGPEIVVKVVGFVRYSHSSDESFKLLKNIGKDQELDDTELTGIKEVSVYYWDGDISHEKPLLLEVVKRDRSHEPAYYYKYGENEDEGKPDTKVWKHKPHVGGISLQSRLDERNLGVNNRIPLDLEEPDKYLGSTSNLAKDITVQLVHSGTELYGTDYRVTEYKITGSDGNTRFSRVEYKKAKANGIEIPNDLITNIRLYSSPSGAGATPVMIEFVGLHGGPSTFFDTKDGTNWGKVGNSDGFYDKNRGKNKHISDLTEALTNKLDEVICFYRNAVTMDLSINRYRESSSHGYRYCCDQHKNDKKVSVKEEKEVSCKEPGHTSSSLKAYKHSITSSGLNLTAIKFYPGGEKKNRRRITSSRLILPADGPVDIYAIYCGGKPALIHVEFKDRRSVVKGWYRRSKNGDDAKWKKISGKLPGVTPDNITECRNWNKLVDVLKKLKCGVSSCPKPAKRQEQVVSLRSEEPYGGLDQAGAEEEEDGSGDEESSDDSDSAHVNSAPGRGGPKGQAGHNGGGGKGSGTGKVAEGTKGEKEESKLVLATDSEAVVGEATQGGSQRSVGFSLPWIPFLSTVGRVGEILLTEATGALAQTLATQTSPQPLPATEPQARSGAEGKTAHTQGPPTASPDPQPKLGAVVLEDDTTTDHSDSTSHQTQKNGDPSPKDAPLQHDSPGRATNTCGITTEGAYVISCKPDNMVALLSLGQDGLLGPNGEHPAGPNGTALSSEAKTNLKGTNLEPHSTESPQTGGQPDSSSPTATTQADSQTNRNVGGQGPGNEASDSNDSNSEAGAGRDPGEKGGNRSHVDPKQHSTVSSGQGNTHTQDGGQSEGARVQGPATSLPAGGTTEDAASPTSTTPQTAAFVDGVSAATVGLGSWLTFGASSGTVAGAGGLTGFGWWMFKRSKGDPWNESKIEAIKYKEGSNLTGFGGQLNTHSSVSVYYWSQDIDHGKPLLIQLGDSKDKYYKYSGSGDNWTNDPGASNNLRDSLDKQNCDRNKAHVVDLLYRSSTNYPCPVIGCSTQIAVAPANYGNDYYRSAHYISLSSISVSGFKDKDNWHTGLPSVKNLQKVLVYRKQSGDNPLLICYQEVTGTKWFRRNIKSGNTWGEVCQDDRPTNPDTDKDNIKKLLQRNDYYPQITINLSMPANEPYRDKTTNINITVRTSPIGDGYWTNVHSLRGGLFTLKSVVHNNLPLADIKSSENLESITVYYNGTDLKVERLLLVEITSHNGDIHRYFYGSPNASSSLPLALTDTLKIGGSSLTTAGLGGLLDNMYTVDPKHLSKYNLDSEVICSIYPPRRSKTLIGGMLDKMKQVCGFKNFQEEFVPKVKS</sequence>
<keyword evidence="3" id="KW-1185">Reference proteome</keyword>
<dbReference type="RefSeq" id="XP_004829108.1">
    <property type="nucleotide sequence ID" value="XM_004829051.1"/>
</dbReference>
<dbReference type="STRING" id="1537102.L0AV14"/>
<feature type="compositionally biased region" description="Basic and acidic residues" evidence="1">
    <location>
        <begin position="873"/>
        <end position="888"/>
    </location>
</feature>
<feature type="compositionally biased region" description="Polar residues" evidence="1">
    <location>
        <begin position="889"/>
        <end position="905"/>
    </location>
</feature>
<accession>L0AV14</accession>
<protein>
    <submittedName>
        <fullName evidence="2">Uncharacterized protein</fullName>
    </submittedName>
</protein>
<feature type="region of interest" description="Disordered" evidence="1">
    <location>
        <begin position="789"/>
        <end position="937"/>
    </location>
</feature>
<organism evidence="2 3">
    <name type="scientific">Theileria equi strain WA</name>
    <dbReference type="NCBI Taxonomy" id="1537102"/>
    <lineage>
        <taxon>Eukaryota</taxon>
        <taxon>Sar</taxon>
        <taxon>Alveolata</taxon>
        <taxon>Apicomplexa</taxon>
        <taxon>Aconoidasida</taxon>
        <taxon>Piroplasmida</taxon>
        <taxon>Theileriidae</taxon>
        <taxon>Theileria</taxon>
    </lineage>
</organism>
<reference evidence="2 3" key="1">
    <citation type="journal article" date="2012" name="BMC Genomics">
        <title>Comparative genomic analysis and phylogenetic position of Theileria equi.</title>
        <authorList>
            <person name="Kappmeyer L.S."/>
            <person name="Thiagarajan M."/>
            <person name="Herndon D.R."/>
            <person name="Ramsay J.D."/>
            <person name="Caler E."/>
            <person name="Djikeng A."/>
            <person name="Gillespie J.J."/>
            <person name="Lau A.O."/>
            <person name="Roalson E.H."/>
            <person name="Silva J.C."/>
            <person name="Silva M.G."/>
            <person name="Suarez C.E."/>
            <person name="Ueti M.W."/>
            <person name="Nene V.M."/>
            <person name="Mealey R.H."/>
            <person name="Knowles D.P."/>
            <person name="Brayton K.A."/>
        </authorList>
    </citation>
    <scope>NUCLEOTIDE SEQUENCE [LARGE SCALE GENOMIC DNA]</scope>
    <source>
        <strain evidence="2 3">WA</strain>
    </source>
</reference>
<feature type="compositionally biased region" description="Basic and acidic residues" evidence="1">
    <location>
        <begin position="607"/>
        <end position="617"/>
    </location>
</feature>
<evidence type="ECO:0000256" key="1">
    <source>
        <dbReference type="SAM" id="MobiDB-lite"/>
    </source>
</evidence>
<feature type="compositionally biased region" description="Polar residues" evidence="1">
    <location>
        <begin position="801"/>
        <end position="849"/>
    </location>
</feature>
<feature type="compositionally biased region" description="Acidic residues" evidence="1">
    <location>
        <begin position="555"/>
        <end position="572"/>
    </location>
</feature>
<evidence type="ECO:0000313" key="2">
    <source>
        <dbReference type="EMBL" id="AFZ79442.1"/>
    </source>
</evidence>
<feature type="compositionally biased region" description="Low complexity" evidence="1">
    <location>
        <begin position="855"/>
        <end position="869"/>
    </location>
</feature>
<dbReference type="KEGG" id="beq:BEWA_022900"/>
<feature type="compositionally biased region" description="Low complexity" evidence="1">
    <location>
        <begin position="928"/>
        <end position="937"/>
    </location>
</feature>
<dbReference type="OrthoDB" id="408698at2759"/>
<dbReference type="GeneID" id="15803546"/>
<proteinExistence type="predicted"/>
<name>L0AV14_THEEQ</name>
<dbReference type="eggNOG" id="KOG1366">
    <property type="taxonomic scope" value="Eukaryota"/>
</dbReference>
<dbReference type="Proteomes" id="UP000031512">
    <property type="component" value="Chromosome 1"/>
</dbReference>
<evidence type="ECO:0000313" key="3">
    <source>
        <dbReference type="Proteomes" id="UP000031512"/>
    </source>
</evidence>
<dbReference type="VEuPathDB" id="PiroplasmaDB:BEWA_022900"/>
<gene>
    <name evidence="2" type="ORF">BEWA_022900</name>
</gene>
<feature type="compositionally biased region" description="Gly residues" evidence="1">
    <location>
        <begin position="582"/>
        <end position="602"/>
    </location>
</feature>
<feature type="region of interest" description="Disordered" evidence="1">
    <location>
        <begin position="528"/>
        <end position="618"/>
    </location>
</feature>
<feature type="region of interest" description="Disordered" evidence="1">
    <location>
        <begin position="673"/>
        <end position="758"/>
    </location>
</feature>
<dbReference type="EMBL" id="CP001669">
    <property type="protein sequence ID" value="AFZ79442.1"/>
    <property type="molecule type" value="Genomic_DNA"/>
</dbReference>